<dbReference type="Proteomes" id="UP001500973">
    <property type="component" value="Unassembled WGS sequence"/>
</dbReference>
<accession>A0ABP4J880</accession>
<feature type="region of interest" description="Disordered" evidence="1">
    <location>
        <begin position="68"/>
        <end position="129"/>
    </location>
</feature>
<evidence type="ECO:0000313" key="3">
    <source>
        <dbReference type="Proteomes" id="UP001500973"/>
    </source>
</evidence>
<reference evidence="3" key="1">
    <citation type="journal article" date="2019" name="Int. J. Syst. Evol. Microbiol.">
        <title>The Global Catalogue of Microorganisms (GCM) 10K type strain sequencing project: providing services to taxonomists for standard genome sequencing and annotation.</title>
        <authorList>
            <consortium name="The Broad Institute Genomics Platform"/>
            <consortium name="The Broad Institute Genome Sequencing Center for Infectious Disease"/>
            <person name="Wu L."/>
            <person name="Ma J."/>
        </authorList>
    </citation>
    <scope>NUCLEOTIDE SEQUENCE [LARGE SCALE GENOMIC DNA]</scope>
    <source>
        <strain evidence="3">JCM 11756</strain>
    </source>
</reference>
<sequence>MGRHLFGLVNGWEGHPPTGDHVVIVSHRPKPEGWHPEASRHFTDSLTAAIDKARKPAGDRVVAVNAGEAGGQLLTAGGRPRPAPRIRRPRPAPHIQGAPLTAAGRSSPGQPPSGTGVMPLDGPRPARAS</sequence>
<name>A0ABP4J880_9ACTN</name>
<dbReference type="InterPro" id="IPR024072">
    <property type="entry name" value="DHFR-like_dom_sf"/>
</dbReference>
<gene>
    <name evidence="2" type="ORF">GCM10009601_05870</name>
</gene>
<protein>
    <submittedName>
        <fullName evidence="2">Uncharacterized protein</fullName>
    </submittedName>
</protein>
<evidence type="ECO:0000256" key="1">
    <source>
        <dbReference type="SAM" id="MobiDB-lite"/>
    </source>
</evidence>
<comment type="caution">
    <text evidence="2">The sequence shown here is derived from an EMBL/GenBank/DDBJ whole genome shotgun (WGS) entry which is preliminary data.</text>
</comment>
<feature type="compositionally biased region" description="Basic residues" evidence="1">
    <location>
        <begin position="82"/>
        <end position="91"/>
    </location>
</feature>
<evidence type="ECO:0000313" key="2">
    <source>
        <dbReference type="EMBL" id="GAA1415671.1"/>
    </source>
</evidence>
<dbReference type="Gene3D" id="3.40.430.10">
    <property type="entry name" value="Dihydrofolate Reductase, subunit A"/>
    <property type="match status" value="1"/>
</dbReference>
<dbReference type="EMBL" id="BAAAIZ010000007">
    <property type="protein sequence ID" value="GAA1415671.1"/>
    <property type="molecule type" value="Genomic_DNA"/>
</dbReference>
<organism evidence="2 3">
    <name type="scientific">Streptomyces thermospinosisporus</name>
    <dbReference type="NCBI Taxonomy" id="161482"/>
    <lineage>
        <taxon>Bacteria</taxon>
        <taxon>Bacillati</taxon>
        <taxon>Actinomycetota</taxon>
        <taxon>Actinomycetes</taxon>
        <taxon>Kitasatosporales</taxon>
        <taxon>Streptomycetaceae</taxon>
        <taxon>Streptomyces</taxon>
    </lineage>
</organism>
<proteinExistence type="predicted"/>
<keyword evidence="3" id="KW-1185">Reference proteome</keyword>